<feature type="binding site" description="in other chain" evidence="7">
    <location>
        <position position="330"/>
    </location>
    <ligand>
        <name>K(+)</name>
        <dbReference type="ChEBI" id="CHEBI:29103"/>
        <note>ligand shared between two tetrameric partners</note>
    </ligand>
</feature>
<dbReference type="PIRSF" id="PIRSF000130">
    <property type="entry name" value="IMPDH"/>
    <property type="match status" value="1"/>
</dbReference>
<evidence type="ECO:0000256" key="7">
    <source>
        <dbReference type="PIRSR" id="PIRSR000130-4"/>
    </source>
</evidence>
<evidence type="ECO:0000313" key="10">
    <source>
        <dbReference type="EMBL" id="OIN89093.1"/>
    </source>
</evidence>
<feature type="binding site" description="in other chain" evidence="7">
    <location>
        <position position="327"/>
    </location>
    <ligand>
        <name>K(+)</name>
        <dbReference type="ChEBI" id="CHEBI:29103"/>
        <note>ligand shared between two tetrameric partners</note>
    </ligand>
</feature>
<dbReference type="InterPro" id="IPR000644">
    <property type="entry name" value="CBS_dom"/>
</dbReference>
<feature type="binding site" description="in other chain" evidence="7">
    <location>
        <position position="325"/>
    </location>
    <ligand>
        <name>K(+)</name>
        <dbReference type="ChEBI" id="CHEBI:29103"/>
        <note>ligand shared between two tetrameric partners</note>
    </ligand>
</feature>
<evidence type="ECO:0000313" key="11">
    <source>
        <dbReference type="Proteomes" id="UP000183144"/>
    </source>
</evidence>
<evidence type="ECO:0000256" key="5">
    <source>
        <dbReference type="PIRSR" id="PIRSR000130-1"/>
    </source>
</evidence>
<gene>
    <name evidence="10" type="ORF">AUJ59_02540</name>
</gene>
<keyword evidence="2" id="KW-0479">Metal-binding</keyword>
<evidence type="ECO:0000256" key="4">
    <source>
        <dbReference type="ARBA" id="ARBA00023122"/>
    </source>
</evidence>
<feature type="binding site" evidence="6">
    <location>
        <begin position="272"/>
        <end position="274"/>
    </location>
    <ligand>
        <name>NAD(+)</name>
        <dbReference type="ChEBI" id="CHEBI:57540"/>
    </ligand>
</feature>
<dbReference type="CDD" id="cd04601">
    <property type="entry name" value="CBS_pair_IMPDH"/>
    <property type="match status" value="1"/>
</dbReference>
<evidence type="ECO:0000256" key="1">
    <source>
        <dbReference type="ARBA" id="ARBA00005502"/>
    </source>
</evidence>
<feature type="active site" description="Proton acceptor" evidence="5">
    <location>
        <position position="434"/>
    </location>
</feature>
<reference evidence="10 11" key="1">
    <citation type="journal article" date="2016" name="Environ. Microbiol.">
        <title>Genomic resolution of a cold subsurface aquifer community provides metabolic insights for novel microbes adapted to high CO concentrations.</title>
        <authorList>
            <person name="Probst A.J."/>
            <person name="Castelle C.J."/>
            <person name="Singh A."/>
            <person name="Brown C.T."/>
            <person name="Anantharaman K."/>
            <person name="Sharon I."/>
            <person name="Hug L.A."/>
            <person name="Burstein D."/>
            <person name="Emerson J.B."/>
            <person name="Thomas B.C."/>
            <person name="Banfield J.F."/>
        </authorList>
    </citation>
    <scope>NUCLEOTIDE SEQUENCE [LARGE SCALE GENOMIC DNA]</scope>
    <source>
        <strain evidence="10">CG1_02_47_37</strain>
    </source>
</reference>
<dbReference type="Pfam" id="PF00571">
    <property type="entry name" value="CBS"/>
    <property type="match status" value="1"/>
</dbReference>
<evidence type="ECO:0000256" key="2">
    <source>
        <dbReference type="ARBA" id="ARBA00022723"/>
    </source>
</evidence>
<dbReference type="InterPro" id="IPR001093">
    <property type="entry name" value="IMP_DH_GMPRt"/>
</dbReference>
<feature type="domain" description="CBS" evidence="9">
    <location>
        <begin position="123"/>
        <end position="161"/>
    </location>
</feature>
<dbReference type="GO" id="GO:0046872">
    <property type="term" value="F:metal ion binding"/>
    <property type="evidence" value="ECO:0007669"/>
    <property type="project" value="UniProtKB-KW"/>
</dbReference>
<evidence type="ECO:0008006" key="12">
    <source>
        <dbReference type="Google" id="ProtNLM"/>
    </source>
</evidence>
<dbReference type="InterPro" id="IPR013785">
    <property type="entry name" value="Aldolase_TIM"/>
</dbReference>
<dbReference type="AlphaFoldDB" id="A0A1J4RT20"/>
<organism evidence="10 11">
    <name type="scientific">Candidatus Beckwithbacteria bacterium CG1_02_47_37</name>
    <dbReference type="NCBI Taxonomy" id="1805034"/>
    <lineage>
        <taxon>Bacteria</taxon>
        <taxon>Candidatus Beckwithiibacteriota</taxon>
    </lineage>
</organism>
<feature type="domain" description="IMP dehydrogenase/GMP reductase" evidence="8">
    <location>
        <begin position="36"/>
        <end position="500"/>
    </location>
</feature>
<dbReference type="Gene3D" id="3.20.20.70">
    <property type="entry name" value="Aldolase class I"/>
    <property type="match status" value="1"/>
</dbReference>
<dbReference type="SUPFAM" id="SSF54631">
    <property type="entry name" value="CBS-domain pair"/>
    <property type="match status" value="1"/>
</dbReference>
<dbReference type="GO" id="GO:0006183">
    <property type="term" value="P:GTP biosynthetic process"/>
    <property type="evidence" value="ECO:0007669"/>
    <property type="project" value="TreeGrafter"/>
</dbReference>
<name>A0A1J4RT20_9BACT</name>
<dbReference type="InterPro" id="IPR046342">
    <property type="entry name" value="CBS_dom_sf"/>
</dbReference>
<evidence type="ECO:0000259" key="8">
    <source>
        <dbReference type="Pfam" id="PF00478"/>
    </source>
</evidence>
<sequence length="507" mass="54610">MIIKDGKYDDPFVQSVYERMYPGMFNQQGLVMPLMGYTYGEARTRPIYTEIAPHEVDLSNQIGPVRLRLPVFSAIMDTVSGPDMGKALSDVGGCCVLWRHPKAEVQLGWAEEVLKHKPCLVADPKCLRPEATLADANEILTKFHFSTIPIVSKSGVLQGILFTGGVAFKKHRLSEPVTERMTPLARLKFVNINVPFEKVRHRLFHEDECSVLPVLGRGGRFKGIYFMKDALAAEPSYHNGKPLVGMGVGVSPEDLERVRLGLELGVGVFCVDSSHGDGLGVIKQAEAIVKIVNGRAAVMAGNIADIGGYHHLAQVGVDAVKCNIGSGSACTTSEGTGVGVPTFTLLREIDFMRQVLLSKGENAPAVIPDGGIDGPGAIAVALAGGGDACMVGKYLVGAQESLSCVERGVTREGMVYYRGMASKPAINARASSSRYGKEKKASEGEEGYVPYRGPLTTWIAEDTELIQGELSHIGARNIAEAREFAKWPMAFTVFTAAGQRQIGSQLE</sequence>
<keyword evidence="6" id="KW-0520">NAD</keyword>
<comment type="similarity">
    <text evidence="1">Belongs to the IMPDH/GMPR family.</text>
</comment>
<dbReference type="Proteomes" id="UP000183144">
    <property type="component" value="Unassembled WGS sequence"/>
</dbReference>
<feature type="active site" description="Thioimidate intermediate" evidence="5">
    <location>
        <position position="330"/>
    </location>
</feature>
<evidence type="ECO:0000256" key="6">
    <source>
        <dbReference type="PIRSR" id="PIRSR000130-3"/>
    </source>
</evidence>
<dbReference type="GO" id="GO:0003938">
    <property type="term" value="F:IMP dehydrogenase activity"/>
    <property type="evidence" value="ECO:0007669"/>
    <property type="project" value="InterPro"/>
</dbReference>
<dbReference type="EMBL" id="MNUI01000044">
    <property type="protein sequence ID" value="OIN89093.1"/>
    <property type="molecule type" value="Genomic_DNA"/>
</dbReference>
<dbReference type="SMART" id="SM01240">
    <property type="entry name" value="IMPDH"/>
    <property type="match status" value="1"/>
</dbReference>
<accession>A0A1J4RT20</accession>
<evidence type="ECO:0000259" key="9">
    <source>
        <dbReference type="Pfam" id="PF00571"/>
    </source>
</evidence>
<protein>
    <recommendedName>
        <fullName evidence="12">IMP dehydrogenase/GMP reductase domain-containing protein</fullName>
    </recommendedName>
</protein>
<keyword evidence="4" id="KW-0129">CBS domain</keyword>
<proteinExistence type="inferred from homology"/>
<keyword evidence="3" id="KW-0560">Oxidoreductase</keyword>
<comment type="caution">
    <text evidence="10">The sequence shown here is derived from an EMBL/GenBank/DDBJ whole genome shotgun (WGS) entry which is preliminary data.</text>
</comment>
<evidence type="ECO:0000256" key="3">
    <source>
        <dbReference type="ARBA" id="ARBA00023002"/>
    </source>
</evidence>
<dbReference type="PANTHER" id="PTHR11911">
    <property type="entry name" value="INOSINE-5-MONOPHOSPHATE DEHYDROGENASE RELATED"/>
    <property type="match status" value="1"/>
</dbReference>
<keyword evidence="7" id="KW-0630">Potassium</keyword>
<dbReference type="STRING" id="1805034.AUJ59_02540"/>
<dbReference type="Pfam" id="PF00478">
    <property type="entry name" value="IMPDH"/>
    <property type="match status" value="1"/>
</dbReference>
<dbReference type="InterPro" id="IPR005990">
    <property type="entry name" value="IMP_DH"/>
</dbReference>
<dbReference type="PANTHER" id="PTHR11911:SF111">
    <property type="entry name" value="INOSINE-5'-MONOPHOSPHATE DEHYDROGENASE"/>
    <property type="match status" value="1"/>
</dbReference>
<dbReference type="SUPFAM" id="SSF51412">
    <property type="entry name" value="Inosine monophosphate dehydrogenase (IMPDH)"/>
    <property type="match status" value="1"/>
</dbReference>